<dbReference type="Proteomes" id="UP001211065">
    <property type="component" value="Unassembled WGS sequence"/>
</dbReference>
<feature type="compositionally biased region" description="Basic and acidic residues" evidence="2">
    <location>
        <begin position="290"/>
        <end position="302"/>
    </location>
</feature>
<dbReference type="AlphaFoldDB" id="A0AAD5U702"/>
<reference evidence="4" key="1">
    <citation type="submission" date="2020-05" db="EMBL/GenBank/DDBJ databases">
        <title>Phylogenomic resolution of chytrid fungi.</title>
        <authorList>
            <person name="Stajich J.E."/>
            <person name="Amses K."/>
            <person name="Simmons R."/>
            <person name="Seto K."/>
            <person name="Myers J."/>
            <person name="Bonds A."/>
            <person name="Quandt C.A."/>
            <person name="Barry K."/>
            <person name="Liu P."/>
            <person name="Grigoriev I."/>
            <person name="Longcore J.E."/>
            <person name="James T.Y."/>
        </authorList>
    </citation>
    <scope>NUCLEOTIDE SEQUENCE</scope>
    <source>
        <strain evidence="4">JEL0476</strain>
    </source>
</reference>
<dbReference type="GO" id="GO:0005543">
    <property type="term" value="F:phospholipid binding"/>
    <property type="evidence" value="ECO:0007669"/>
    <property type="project" value="InterPro"/>
</dbReference>
<feature type="compositionally biased region" description="Low complexity" evidence="2">
    <location>
        <begin position="636"/>
        <end position="654"/>
    </location>
</feature>
<feature type="coiled-coil region" evidence="1">
    <location>
        <begin position="54"/>
        <end position="81"/>
    </location>
</feature>
<dbReference type="GO" id="GO:0032065">
    <property type="term" value="P:maintenance of protein location in cell cortex"/>
    <property type="evidence" value="ECO:0007669"/>
    <property type="project" value="InterPro"/>
</dbReference>
<feature type="coiled-coil region" evidence="1">
    <location>
        <begin position="151"/>
        <end position="227"/>
    </location>
</feature>
<feature type="compositionally biased region" description="Polar residues" evidence="2">
    <location>
        <begin position="665"/>
        <end position="674"/>
    </location>
</feature>
<evidence type="ECO:0000259" key="3">
    <source>
        <dbReference type="Pfam" id="PF12814"/>
    </source>
</evidence>
<keyword evidence="1" id="KW-0175">Coiled coil</keyword>
<proteinExistence type="predicted"/>
<feature type="region of interest" description="Disordered" evidence="2">
    <location>
        <begin position="231"/>
        <end position="302"/>
    </location>
</feature>
<name>A0AAD5U702_9FUNG</name>
<sequence>MPKKVISVMRSSSFDNKTTLAKEIFKQKRDLTNYELIEKLKETEEERNLAATLGQQLLDQNKILNQKIKSLENEKNHKIDSQLRLEIESALTKQVRTLQSKFEKCEQSRLELFEKFCDMENEVHILKREKEKRNGNEEKLDERCWELEIINQQKGEQIAEFHSELNKLKIEQRKFSQENNNLQLQIENFKQNELQLKLKSEEDQKIIHSLKKEKKSLNESLIKLSKELSETKLSRNEVPSSRNCTPEPILVTDDKSSPSPSISTTEGKNTFNTKSPTRRNDLQQTPPKPTKNEKVTTPTLDEKASLIKSINSIYQSPSPNRNKNKNEQDAFRKSAILKKEEKKQNELNKKLDALCQRLHQADYEIENLKFISEQFQNENFELKKIVLDSQETIELLNFKKNEDELSKVNIALKQEKSELFLNTFSKEVSLSTSLNSFKEFTSVVNQSSQTEEIEKTEFDSTLNLPFEKVRDSVQSAHLKEKLKETLINKIEFPENSLTLNETLFDTNNNTAENYKNTGTKSSSENQYLLTSNNNQIVPSVLDNLSKSENSLMEYLQNSQKVISNTENFIRRTRTASQDVLVNKRMVAPKRTTLCRPLITVSPQRQIIKKTFVINKGSSLSKIVTENEETKEAPDQSNSESISSKSSSNKCSISSPTVRMNKPFRSFSTSTNLSLSKKPESNFKLSTNSTPRKSKFFLKSKTLNTEDDISSVISGDDISIVDDDFSEVEEVFINNSNDEVEARNPVEALTHTMIGSWFQKFNRRGKNAHHRFFWINPYLRTLNWSVKPPSQEKKPKKHKTAFIDSVTWQELPEANVRKTYPPGAENCITLVTNNRKIVIIPLNWFDHELWTMGLTLLMKKSGNYLDNPLEQDFGKESKKENKKSINNTSHGSNNGGVGIGLNFLEEVKRRRLMKEKKEYDEKLNEIALNAESVDKFEQIEFFKRLGSGEMKVDEL</sequence>
<comment type="caution">
    <text evidence="4">The sequence shown here is derived from an EMBL/GenBank/DDBJ whole genome shotgun (WGS) entry which is preliminary data.</text>
</comment>
<evidence type="ECO:0000313" key="4">
    <source>
        <dbReference type="EMBL" id="KAJ3226862.1"/>
    </source>
</evidence>
<evidence type="ECO:0000313" key="5">
    <source>
        <dbReference type="Proteomes" id="UP001211065"/>
    </source>
</evidence>
<dbReference type="Pfam" id="PF12814">
    <property type="entry name" value="Mcp5_PH"/>
    <property type="match status" value="1"/>
</dbReference>
<feature type="compositionally biased region" description="Polar residues" evidence="2">
    <location>
        <begin position="257"/>
        <end position="275"/>
    </location>
</feature>
<dbReference type="GO" id="GO:0005739">
    <property type="term" value="C:mitochondrion"/>
    <property type="evidence" value="ECO:0007669"/>
    <property type="project" value="TreeGrafter"/>
</dbReference>
<evidence type="ECO:0000256" key="1">
    <source>
        <dbReference type="SAM" id="Coils"/>
    </source>
</evidence>
<feature type="region of interest" description="Disordered" evidence="2">
    <location>
        <begin position="624"/>
        <end position="686"/>
    </location>
</feature>
<dbReference type="PANTHER" id="PTHR28190:SF2">
    <property type="entry name" value="MIGRATION PROTEIN, PUTATIVE (AFU_ORTHOLOGUE AFUA_2G07730)-RELATED"/>
    <property type="match status" value="1"/>
</dbReference>
<dbReference type="Gene3D" id="2.30.29.30">
    <property type="entry name" value="Pleckstrin-homology domain (PH domain)/Phosphotyrosine-binding domain (PTB)"/>
    <property type="match status" value="1"/>
</dbReference>
<dbReference type="GO" id="GO:0005938">
    <property type="term" value="C:cell cortex"/>
    <property type="evidence" value="ECO:0007669"/>
    <property type="project" value="InterPro"/>
</dbReference>
<evidence type="ECO:0000256" key="2">
    <source>
        <dbReference type="SAM" id="MobiDB-lite"/>
    </source>
</evidence>
<dbReference type="GO" id="GO:0000226">
    <property type="term" value="P:microtubule cytoskeleton organization"/>
    <property type="evidence" value="ECO:0007669"/>
    <property type="project" value="TreeGrafter"/>
</dbReference>
<gene>
    <name evidence="4" type="ORF">HK099_003974</name>
</gene>
<keyword evidence="5" id="KW-1185">Reference proteome</keyword>
<dbReference type="InterPro" id="IPR024774">
    <property type="entry name" value="PH_dom-Mcp5-type"/>
</dbReference>
<accession>A0AAD5U702</accession>
<protein>
    <recommendedName>
        <fullName evidence="3">Pleckstrin homology domain-containing protein</fullName>
    </recommendedName>
</protein>
<dbReference type="PANTHER" id="PTHR28190">
    <property type="entry name" value="NUCLEAR MIGRATION PROTEIN NUM1"/>
    <property type="match status" value="1"/>
</dbReference>
<feature type="domain" description="Pleckstrin homology" evidence="3">
    <location>
        <begin position="745"/>
        <end position="858"/>
    </location>
</feature>
<dbReference type="InterPro" id="IPR011993">
    <property type="entry name" value="PH-like_dom_sf"/>
</dbReference>
<dbReference type="GO" id="GO:0015631">
    <property type="term" value="F:tubulin binding"/>
    <property type="evidence" value="ECO:0007669"/>
    <property type="project" value="TreeGrafter"/>
</dbReference>
<dbReference type="InterPro" id="IPR053005">
    <property type="entry name" value="Nuclear_Pos-Cytoskel_Interact"/>
</dbReference>
<dbReference type="EMBL" id="JADGJW010000027">
    <property type="protein sequence ID" value="KAJ3226862.1"/>
    <property type="molecule type" value="Genomic_DNA"/>
</dbReference>
<organism evidence="4 5">
    <name type="scientific">Clydaea vesicula</name>
    <dbReference type="NCBI Taxonomy" id="447962"/>
    <lineage>
        <taxon>Eukaryota</taxon>
        <taxon>Fungi</taxon>
        <taxon>Fungi incertae sedis</taxon>
        <taxon>Chytridiomycota</taxon>
        <taxon>Chytridiomycota incertae sedis</taxon>
        <taxon>Chytridiomycetes</taxon>
        <taxon>Lobulomycetales</taxon>
        <taxon>Lobulomycetaceae</taxon>
        <taxon>Clydaea</taxon>
    </lineage>
</organism>